<evidence type="ECO:0000313" key="2">
    <source>
        <dbReference type="EMBL" id="JAH75309.1"/>
    </source>
</evidence>
<reference evidence="2" key="2">
    <citation type="journal article" date="2015" name="Fish Shellfish Immunol.">
        <title>Early steps in the European eel (Anguilla anguilla)-Vibrio vulnificus interaction in the gills: Role of the RtxA13 toxin.</title>
        <authorList>
            <person name="Callol A."/>
            <person name="Pajuelo D."/>
            <person name="Ebbesson L."/>
            <person name="Teles M."/>
            <person name="MacKenzie S."/>
            <person name="Amaro C."/>
        </authorList>
    </citation>
    <scope>NUCLEOTIDE SEQUENCE</scope>
</reference>
<organism evidence="2">
    <name type="scientific">Anguilla anguilla</name>
    <name type="common">European freshwater eel</name>
    <name type="synonym">Muraena anguilla</name>
    <dbReference type="NCBI Taxonomy" id="7936"/>
    <lineage>
        <taxon>Eukaryota</taxon>
        <taxon>Metazoa</taxon>
        <taxon>Chordata</taxon>
        <taxon>Craniata</taxon>
        <taxon>Vertebrata</taxon>
        <taxon>Euteleostomi</taxon>
        <taxon>Actinopterygii</taxon>
        <taxon>Neopterygii</taxon>
        <taxon>Teleostei</taxon>
        <taxon>Anguilliformes</taxon>
        <taxon>Anguillidae</taxon>
        <taxon>Anguilla</taxon>
    </lineage>
</organism>
<keyword evidence="1" id="KW-1133">Transmembrane helix</keyword>
<reference evidence="2" key="1">
    <citation type="submission" date="2014-11" db="EMBL/GenBank/DDBJ databases">
        <authorList>
            <person name="Amaro Gonzalez C."/>
        </authorList>
    </citation>
    <scope>NUCLEOTIDE SEQUENCE</scope>
</reference>
<protein>
    <submittedName>
        <fullName evidence="2">Uncharacterized protein</fullName>
    </submittedName>
</protein>
<dbReference type="EMBL" id="GBXM01033268">
    <property type="protein sequence ID" value="JAH75309.1"/>
    <property type="molecule type" value="Transcribed_RNA"/>
</dbReference>
<keyword evidence="1" id="KW-0472">Membrane</keyword>
<feature type="transmembrane region" description="Helical" evidence="1">
    <location>
        <begin position="20"/>
        <end position="42"/>
    </location>
</feature>
<dbReference type="AlphaFoldDB" id="A0A0E9VB38"/>
<sequence>MYNGLPSPQSFQKTDLDRTVFFLSIFSSSLPPSVSLSIFWFFPFLALFPLTPHYSD</sequence>
<accession>A0A0E9VB38</accession>
<proteinExistence type="predicted"/>
<name>A0A0E9VB38_ANGAN</name>
<keyword evidence="1" id="KW-0812">Transmembrane</keyword>
<evidence type="ECO:0000256" key="1">
    <source>
        <dbReference type="SAM" id="Phobius"/>
    </source>
</evidence>